<feature type="repeat" description="ANK" evidence="3">
    <location>
        <begin position="1290"/>
        <end position="1322"/>
    </location>
</feature>
<evidence type="ECO:0000313" key="6">
    <source>
        <dbReference type="EMBL" id="KAH7086508.1"/>
    </source>
</evidence>
<dbReference type="Gene3D" id="3.40.50.300">
    <property type="entry name" value="P-loop containing nucleotide triphosphate hydrolases"/>
    <property type="match status" value="1"/>
</dbReference>
<dbReference type="OrthoDB" id="1577640at2759"/>
<keyword evidence="2 3" id="KW-0040">ANK repeat</keyword>
<evidence type="ECO:0000256" key="4">
    <source>
        <dbReference type="SAM" id="MobiDB-lite"/>
    </source>
</evidence>
<feature type="repeat" description="ANK" evidence="3">
    <location>
        <begin position="1224"/>
        <end position="1256"/>
    </location>
</feature>
<dbReference type="SUPFAM" id="SSF53167">
    <property type="entry name" value="Purine and uridine phosphorylases"/>
    <property type="match status" value="1"/>
</dbReference>
<feature type="repeat" description="ANK" evidence="3">
    <location>
        <begin position="1021"/>
        <end position="1053"/>
    </location>
</feature>
<evidence type="ECO:0000256" key="1">
    <source>
        <dbReference type="ARBA" id="ARBA00022737"/>
    </source>
</evidence>
<dbReference type="InterPro" id="IPR056884">
    <property type="entry name" value="NPHP3-like_N"/>
</dbReference>
<feature type="repeat" description="ANK" evidence="3">
    <location>
        <begin position="1158"/>
        <end position="1190"/>
    </location>
</feature>
<gene>
    <name evidence="6" type="ORF">FB567DRAFT_472183</name>
</gene>
<dbReference type="SMART" id="SM00248">
    <property type="entry name" value="ANK"/>
    <property type="match status" value="16"/>
</dbReference>
<dbReference type="GO" id="GO:0009116">
    <property type="term" value="P:nucleoside metabolic process"/>
    <property type="evidence" value="ECO:0007669"/>
    <property type="project" value="InterPro"/>
</dbReference>
<dbReference type="Gene3D" id="1.25.40.20">
    <property type="entry name" value="Ankyrin repeat-containing domain"/>
    <property type="match status" value="3"/>
</dbReference>
<evidence type="ECO:0000313" key="7">
    <source>
        <dbReference type="Proteomes" id="UP000813461"/>
    </source>
</evidence>
<dbReference type="Pfam" id="PF13637">
    <property type="entry name" value="Ank_4"/>
    <property type="match status" value="1"/>
</dbReference>
<dbReference type="InterPro" id="IPR036770">
    <property type="entry name" value="Ankyrin_rpt-contain_sf"/>
</dbReference>
<feature type="repeat" description="ANK" evidence="3">
    <location>
        <begin position="957"/>
        <end position="989"/>
    </location>
</feature>
<dbReference type="InterPro" id="IPR002110">
    <property type="entry name" value="Ankyrin_rpt"/>
</dbReference>
<protein>
    <submittedName>
        <fullName evidence="6">Ankyrin repeat-containing domain protein</fullName>
    </submittedName>
</protein>
<keyword evidence="1" id="KW-0677">Repeat</keyword>
<feature type="repeat" description="ANK" evidence="3">
    <location>
        <begin position="1257"/>
        <end position="1289"/>
    </location>
</feature>
<feature type="repeat" description="ANK" evidence="3">
    <location>
        <begin position="1323"/>
        <end position="1351"/>
    </location>
</feature>
<dbReference type="Pfam" id="PF24883">
    <property type="entry name" value="NPHP3_N"/>
    <property type="match status" value="1"/>
</dbReference>
<dbReference type="SUPFAM" id="SSF52540">
    <property type="entry name" value="P-loop containing nucleoside triphosphate hydrolases"/>
    <property type="match status" value="1"/>
</dbReference>
<feature type="compositionally biased region" description="Basic residues" evidence="4">
    <location>
        <begin position="1431"/>
        <end position="1440"/>
    </location>
</feature>
<feature type="repeat" description="ANK" evidence="3">
    <location>
        <begin position="1125"/>
        <end position="1157"/>
    </location>
</feature>
<accession>A0A8K0R6N1</accession>
<feature type="repeat" description="ANK" evidence="3">
    <location>
        <begin position="1191"/>
        <end position="1223"/>
    </location>
</feature>
<dbReference type="PANTHER" id="PTHR24166:SF48">
    <property type="entry name" value="PROTEIN VAPYRIN"/>
    <property type="match status" value="1"/>
</dbReference>
<reference evidence="6" key="1">
    <citation type="journal article" date="2021" name="Nat. Commun.">
        <title>Genetic determinants of endophytism in the Arabidopsis root mycobiome.</title>
        <authorList>
            <person name="Mesny F."/>
            <person name="Miyauchi S."/>
            <person name="Thiergart T."/>
            <person name="Pickel B."/>
            <person name="Atanasova L."/>
            <person name="Karlsson M."/>
            <person name="Huettel B."/>
            <person name="Barry K.W."/>
            <person name="Haridas S."/>
            <person name="Chen C."/>
            <person name="Bauer D."/>
            <person name="Andreopoulos W."/>
            <person name="Pangilinan J."/>
            <person name="LaButti K."/>
            <person name="Riley R."/>
            <person name="Lipzen A."/>
            <person name="Clum A."/>
            <person name="Drula E."/>
            <person name="Henrissat B."/>
            <person name="Kohler A."/>
            <person name="Grigoriev I.V."/>
            <person name="Martin F.M."/>
            <person name="Hacquard S."/>
        </authorList>
    </citation>
    <scope>NUCLEOTIDE SEQUENCE</scope>
    <source>
        <strain evidence="6">MPI-SDFR-AT-0120</strain>
    </source>
</reference>
<evidence type="ECO:0000256" key="3">
    <source>
        <dbReference type="PROSITE-ProRule" id="PRU00023"/>
    </source>
</evidence>
<dbReference type="EMBL" id="JAGMVJ010000011">
    <property type="protein sequence ID" value="KAH7086508.1"/>
    <property type="molecule type" value="Genomic_DNA"/>
</dbReference>
<feature type="repeat" description="ANK" evidence="3">
    <location>
        <begin position="890"/>
        <end position="922"/>
    </location>
</feature>
<dbReference type="Proteomes" id="UP000813461">
    <property type="component" value="Unassembled WGS sequence"/>
</dbReference>
<dbReference type="Pfam" id="PF12796">
    <property type="entry name" value="Ank_2"/>
    <property type="match status" value="5"/>
</dbReference>
<dbReference type="GO" id="GO:0003824">
    <property type="term" value="F:catalytic activity"/>
    <property type="evidence" value="ECO:0007669"/>
    <property type="project" value="InterPro"/>
</dbReference>
<feature type="repeat" description="ANK" evidence="3">
    <location>
        <begin position="1350"/>
        <end position="1382"/>
    </location>
</feature>
<name>A0A8K0R6N1_9PLEO</name>
<feature type="repeat" description="ANK" evidence="3">
    <location>
        <begin position="923"/>
        <end position="955"/>
    </location>
</feature>
<comment type="caution">
    <text evidence="6">The sequence shown here is derived from an EMBL/GenBank/DDBJ whole genome shotgun (WGS) entry which is preliminary data.</text>
</comment>
<keyword evidence="7" id="KW-1185">Reference proteome</keyword>
<dbReference type="InterPro" id="IPR035994">
    <property type="entry name" value="Nucleoside_phosphorylase_sf"/>
</dbReference>
<feature type="region of interest" description="Disordered" evidence="4">
    <location>
        <begin position="1400"/>
        <end position="1440"/>
    </location>
</feature>
<organism evidence="6 7">
    <name type="scientific">Paraphoma chrysanthemicola</name>
    <dbReference type="NCBI Taxonomy" id="798071"/>
    <lineage>
        <taxon>Eukaryota</taxon>
        <taxon>Fungi</taxon>
        <taxon>Dikarya</taxon>
        <taxon>Ascomycota</taxon>
        <taxon>Pezizomycotina</taxon>
        <taxon>Dothideomycetes</taxon>
        <taxon>Pleosporomycetidae</taxon>
        <taxon>Pleosporales</taxon>
        <taxon>Pleosporineae</taxon>
        <taxon>Phaeosphaeriaceae</taxon>
        <taxon>Paraphoma</taxon>
    </lineage>
</organism>
<dbReference type="Gene3D" id="3.40.50.1580">
    <property type="entry name" value="Nucleoside phosphorylase domain"/>
    <property type="match status" value="1"/>
</dbReference>
<feature type="domain" description="Nephrocystin 3-like N-terminal" evidence="5">
    <location>
        <begin position="384"/>
        <end position="549"/>
    </location>
</feature>
<dbReference type="InterPro" id="IPR050889">
    <property type="entry name" value="Dendritic_Spine_Reg/Scaffold"/>
</dbReference>
<dbReference type="PANTHER" id="PTHR24166">
    <property type="entry name" value="ROLLING PEBBLES, ISOFORM B"/>
    <property type="match status" value="1"/>
</dbReference>
<proteinExistence type="predicted"/>
<dbReference type="PROSITE" id="PS50297">
    <property type="entry name" value="ANK_REP_REGION"/>
    <property type="match status" value="10"/>
</dbReference>
<evidence type="ECO:0000256" key="2">
    <source>
        <dbReference type="ARBA" id="ARBA00023043"/>
    </source>
</evidence>
<sequence>MSNTENYTVGWICALSTEYVAAQALLDTRHEGPESVSLHDNNDYTLGRSGKHNVVIAVLPEGEYGISSATSVARDMLHSFPNVRIGLMVGIAGGVPSGKHDIRLGDVVVSSPGNSMGGVLQYDFGKTMQDQEFCRKGFLNQPPMVLRTAISGLKAQYESDGHLLESTINAVLDKKPRLRKKFQRPSPSSDKLYVSHFKHPLDDGSSCATVCGSDSSNLISRDERDEDEDNPTIHYGLIASANQLMQDAMLRDKLSKEMDVLCFEMEAAGLMNQFPCLVIRGICDYSDTHKNKEWQGYAAMAAAAYAKDILSRIPPNKIEAEQKISRLISSVREEINDISRNIKDAQSTIQDISFEQRRGRIAQWLSPPDPSTSYNNALQQRQSGTGLWLLEAHAYINWKVQRNSTLLLYGMAGCGKTVLSSTIVEDLQKTSPRLNILYFYFDFSDPTKQTLENMVRSFVNQLDRMHEKTPEQLASLFSSCEQTGCQPRLESLCQILFQVMDSLEDIYVVIDALDECQTRRGPYSEGLLSWIMKLFGSGSRNVHFLATSRPEHDIETKLNDLTTIENIILIHGKFLDNDIHDYVRTRIRVGDGLKRWRRHTAVQEEIESALMQKANGMFRWTACQLDALENCLDYRALTNALACVPRTLDETYSRILEAIPVEHKRAATLMLQLLAFSERPLRLEEAIDAIAVEPDGDPYFSPIYRMPDPLEIIRYCSSLVTIYALVRSSTFEDDDVVVLRLAHYSVKEYLISDRTDVNLAAHFREATARPAIAKVCLAYLLHFEEKFTRTYIKQQFPFAVYSATYWMAHALVSEEVDMKLLQLIEQLFLFRETSYKICYSLYSPDDKACQVNDDLEGTPPPLYHAALGGLFFVVDLLLNRGTSVNAQGGYYRNALQAASVNGDEAIVRLLLKEGADINAQGGAFNTALIAASNGGNEQLVVLLLDAGANVNAPRSYEHDNAIFEAIGKGHERIVQLLLERGAKFDARNYDRGLETAVQSGHMEVVKVLFKWGSEFDMQPPDYSFLFHIAAEEGHEQMIKLLLDSGAEKQERYDFLHEAIWRALANEHERIVDLLVKFCAENCPEQIDQDETLCDAAVRGYEQAVRMLLDMGVDADTHGPGEFEEDYGTPLCGASYCGQEQVVKLLLSRGANVNAEGGDHGNALSAASEEGETQIVKLLLSNGADVNLQGGKYGNALQAAASSGHKEIVLLLLKSGADIKAQGGKYGNALQAAASEGHKEIVTLLIENGADTKAQEGQYGNALQAAASSGHKETVTLLIKNGADTKAQEGQYGNPLQAAASEGHKEIVTLLLENGADIKAQGGQYGNALQAAASKGHKEIVTLLIEKGADINSDVLHAALHEGHEHIVQLLVDKGAKYHLHDAMDLFERSRMEAFEYSLSHSGSSSTSETEDDASSPITQGLPRMSTTTQSSRKKTFSKVQ</sequence>
<dbReference type="SUPFAM" id="SSF48403">
    <property type="entry name" value="Ankyrin repeat"/>
    <property type="match status" value="2"/>
</dbReference>
<dbReference type="PROSITE" id="PS50088">
    <property type="entry name" value="ANK_REPEAT"/>
    <property type="match status" value="12"/>
</dbReference>
<dbReference type="InterPro" id="IPR027417">
    <property type="entry name" value="P-loop_NTPase"/>
</dbReference>
<evidence type="ECO:0000259" key="5">
    <source>
        <dbReference type="Pfam" id="PF24883"/>
    </source>
</evidence>